<evidence type="ECO:0000313" key="3">
    <source>
        <dbReference type="EMBL" id="GAA1904069.1"/>
    </source>
</evidence>
<sequence>MTFHVAPLSVVTVLIACAGAPAYRPPLTSAATAAALTPRTTLVRVMCGLSSPPAAGPRARLTPTARPTPRVSRVSRLCKPIQVGTSPDGTGAHPGRLGVRNVRIRADSAAPGRDTPIRRAPECRASEPGWT</sequence>
<evidence type="ECO:0008006" key="5">
    <source>
        <dbReference type="Google" id="ProtNLM"/>
    </source>
</evidence>
<evidence type="ECO:0000256" key="2">
    <source>
        <dbReference type="SAM" id="SignalP"/>
    </source>
</evidence>
<organism evidence="3 4">
    <name type="scientific">Nocardioides lentus</name>
    <dbReference type="NCBI Taxonomy" id="338077"/>
    <lineage>
        <taxon>Bacteria</taxon>
        <taxon>Bacillati</taxon>
        <taxon>Actinomycetota</taxon>
        <taxon>Actinomycetes</taxon>
        <taxon>Propionibacteriales</taxon>
        <taxon>Nocardioidaceae</taxon>
        <taxon>Nocardioides</taxon>
    </lineage>
</organism>
<evidence type="ECO:0000256" key="1">
    <source>
        <dbReference type="SAM" id="MobiDB-lite"/>
    </source>
</evidence>
<keyword evidence="2" id="KW-0732">Signal</keyword>
<accession>A0ABP5A7G3</accession>
<name>A0ABP5A7G3_9ACTN</name>
<proteinExistence type="predicted"/>
<feature type="compositionally biased region" description="Basic and acidic residues" evidence="1">
    <location>
        <begin position="115"/>
        <end position="125"/>
    </location>
</feature>
<dbReference type="EMBL" id="BAAAMY010000001">
    <property type="protein sequence ID" value="GAA1904069.1"/>
    <property type="molecule type" value="Genomic_DNA"/>
</dbReference>
<feature type="signal peptide" evidence="2">
    <location>
        <begin position="1"/>
        <end position="22"/>
    </location>
</feature>
<feature type="region of interest" description="Disordered" evidence="1">
    <location>
        <begin position="105"/>
        <end position="131"/>
    </location>
</feature>
<gene>
    <name evidence="3" type="ORF">GCM10009737_00960</name>
</gene>
<feature type="region of interest" description="Disordered" evidence="1">
    <location>
        <begin position="53"/>
        <end position="73"/>
    </location>
</feature>
<dbReference type="Proteomes" id="UP001501612">
    <property type="component" value="Unassembled WGS sequence"/>
</dbReference>
<comment type="caution">
    <text evidence="3">The sequence shown here is derived from an EMBL/GenBank/DDBJ whole genome shotgun (WGS) entry which is preliminary data.</text>
</comment>
<evidence type="ECO:0000313" key="4">
    <source>
        <dbReference type="Proteomes" id="UP001501612"/>
    </source>
</evidence>
<reference evidence="4" key="1">
    <citation type="journal article" date="2019" name="Int. J. Syst. Evol. Microbiol.">
        <title>The Global Catalogue of Microorganisms (GCM) 10K type strain sequencing project: providing services to taxonomists for standard genome sequencing and annotation.</title>
        <authorList>
            <consortium name="The Broad Institute Genomics Platform"/>
            <consortium name="The Broad Institute Genome Sequencing Center for Infectious Disease"/>
            <person name="Wu L."/>
            <person name="Ma J."/>
        </authorList>
    </citation>
    <scope>NUCLEOTIDE SEQUENCE [LARGE SCALE GENOMIC DNA]</scope>
    <source>
        <strain evidence="4">JCM 14046</strain>
    </source>
</reference>
<protein>
    <recommendedName>
        <fullName evidence="5">Secreted protein</fullName>
    </recommendedName>
</protein>
<keyword evidence="4" id="KW-1185">Reference proteome</keyword>
<feature type="chain" id="PRO_5046375823" description="Secreted protein" evidence="2">
    <location>
        <begin position="23"/>
        <end position="131"/>
    </location>
</feature>